<protein>
    <submittedName>
        <fullName evidence="2">Uncharacterized protein</fullName>
    </submittedName>
</protein>
<evidence type="ECO:0000256" key="1">
    <source>
        <dbReference type="SAM" id="MobiDB-lite"/>
    </source>
</evidence>
<sequence>MWTVWRLENDLVVRRLHENPGIIRDGGSGAPLGSLDCVWDPEVLSPGHGTETVALRRYRGDHIGALMHLDSEVAWEPRGSLEVWIRRLLFGTRRFFEVVMTLMRPRLHRGCNSFWNPEADPKSFGEPWISSRSGARIKTRRSLGTQNVLFFAGTLLRHPRQDYYRKSLTDLESACHTPEPSWTYGRSTGQKSNKNMTDRPSNTQALRDGLGMIRSESQNFLHDLDQFIH</sequence>
<feature type="region of interest" description="Disordered" evidence="1">
    <location>
        <begin position="179"/>
        <end position="200"/>
    </location>
</feature>
<accession>A0A8S9GFR6</accession>
<reference evidence="2" key="1">
    <citation type="submission" date="2019-12" db="EMBL/GenBank/DDBJ databases">
        <title>Genome sequencing and annotation of Brassica cretica.</title>
        <authorList>
            <person name="Studholme D.J."/>
            <person name="Sarris P.F."/>
        </authorList>
    </citation>
    <scope>NUCLEOTIDE SEQUENCE</scope>
    <source>
        <strain evidence="2">PFS-102/07</strain>
        <tissue evidence="2">Leaf</tissue>
    </source>
</reference>
<proteinExistence type="predicted"/>
<gene>
    <name evidence="2" type="ORF">F2Q70_00023140</name>
</gene>
<feature type="compositionally biased region" description="Polar residues" evidence="1">
    <location>
        <begin position="184"/>
        <end position="200"/>
    </location>
</feature>
<comment type="caution">
    <text evidence="2">The sequence shown here is derived from an EMBL/GenBank/DDBJ whole genome shotgun (WGS) entry which is preliminary data.</text>
</comment>
<name>A0A8S9GFR6_BRACR</name>
<organism evidence="2">
    <name type="scientific">Brassica cretica</name>
    <name type="common">Mustard</name>
    <dbReference type="NCBI Taxonomy" id="69181"/>
    <lineage>
        <taxon>Eukaryota</taxon>
        <taxon>Viridiplantae</taxon>
        <taxon>Streptophyta</taxon>
        <taxon>Embryophyta</taxon>
        <taxon>Tracheophyta</taxon>
        <taxon>Spermatophyta</taxon>
        <taxon>Magnoliopsida</taxon>
        <taxon>eudicotyledons</taxon>
        <taxon>Gunneridae</taxon>
        <taxon>Pentapetalae</taxon>
        <taxon>rosids</taxon>
        <taxon>malvids</taxon>
        <taxon>Brassicales</taxon>
        <taxon>Brassicaceae</taxon>
        <taxon>Brassiceae</taxon>
        <taxon>Brassica</taxon>
    </lineage>
</organism>
<dbReference type="AlphaFoldDB" id="A0A8S9GFR6"/>
<dbReference type="EMBL" id="QGKY02001925">
    <property type="protein sequence ID" value="KAF2544971.1"/>
    <property type="molecule type" value="Genomic_DNA"/>
</dbReference>
<evidence type="ECO:0000313" key="2">
    <source>
        <dbReference type="EMBL" id="KAF2544971.1"/>
    </source>
</evidence>